<feature type="region of interest" description="Disordered" evidence="1">
    <location>
        <begin position="119"/>
        <end position="159"/>
    </location>
</feature>
<name>A0A1E5GZY5_9ENTE</name>
<comment type="caution">
    <text evidence="3">The sequence shown here is derived from an EMBL/GenBank/DDBJ whole genome shotgun (WGS) entry which is preliminary data.</text>
</comment>
<accession>A0A1E5GZY5</accession>
<dbReference type="InterPro" id="IPR047589">
    <property type="entry name" value="DUF11_rpt"/>
</dbReference>
<dbReference type="Pfam" id="PF13731">
    <property type="entry name" value="WxL"/>
    <property type="match status" value="1"/>
</dbReference>
<evidence type="ECO:0000259" key="2">
    <source>
        <dbReference type="Pfam" id="PF13731"/>
    </source>
</evidence>
<dbReference type="NCBIfam" id="TIGR01451">
    <property type="entry name" value="B_ant_repeat"/>
    <property type="match status" value="1"/>
</dbReference>
<evidence type="ECO:0000313" key="4">
    <source>
        <dbReference type="Proteomes" id="UP000095094"/>
    </source>
</evidence>
<dbReference type="Proteomes" id="UP000095094">
    <property type="component" value="Unassembled WGS sequence"/>
</dbReference>
<organism evidence="3 4">
    <name type="scientific">Enterococcus termitis</name>
    <dbReference type="NCBI Taxonomy" id="332950"/>
    <lineage>
        <taxon>Bacteria</taxon>
        <taxon>Bacillati</taxon>
        <taxon>Bacillota</taxon>
        <taxon>Bacilli</taxon>
        <taxon>Lactobacillales</taxon>
        <taxon>Enterococcaceae</taxon>
        <taxon>Enterococcus</taxon>
    </lineage>
</organism>
<reference evidence="4" key="1">
    <citation type="submission" date="2016-09" db="EMBL/GenBank/DDBJ databases">
        <authorList>
            <person name="Gulvik C.A."/>
        </authorList>
    </citation>
    <scope>NUCLEOTIDE SEQUENCE [LARGE SCALE GENOMIC DNA]</scope>
    <source>
        <strain evidence="4">LMG 8895</strain>
    </source>
</reference>
<sequence>MLFSNKISAQERSVQLSTAKSTVQIDNITEFSIGLNSMEESIITVHYPKSFQLEEEKFRQENSDKVQNIEVDSKKQQLSFMLKNKEVKEILFSGRFLEKGEQQIAVQLGKEKEQLIISVEESDEKSSSDKTDSSTLEQTISTQEKALESSSDQPLVEKQPKVDTLPSFDWNLLNKDGLDLSSFEKVSVNTPVKLTGGVFDKQQREYYMFFGHIGRLNTYTYATDRFEKQGNMHATLGEKASLPLLAPMMIGVKKQTAESGKIAGVFGYDYNFGETTWGSNGANFDIGEISSESKSIMKSGVASDGPETKTWIISQYVKENEIVSYGYFAQKDLNGGTVSYLPVRVHGYIVSQKNGRIRYDVSYYNDSQEEKDYAMTYGAHMDVGGAHENSKLFSYGESGLYFHEPDKTPVDKIPARIYFYTNNGYGNKLGPTDYKTGDLGNNPIGTYKISYWSTITMHNWLNPLAGYTDPYEPWDGIEPVDYQFPLTHPIFALRWDKLNVKPKEVGTGSLDLSIEEPAPVLPVAQKTYKNETSSSKENHVGDTLSFSIVANNRGDMDVWEQVKLTDELPKELELDTSSLTLVDASGKESPLDPSIYDKDKHEFNAGLYDISPKEQIEIKYKAKIISGMMDQTIINKFTAANTKLETAEAEVEIPISEKLDYKLKEEVFHEDGSVADKGIQGETLTYKTTILNPHSSGKLNYKSLQGFIPFDANLENVQDATLKDESGKTIGTAVLNDKANTIFYFDAFDKDELVPINQNLYVEYKATVKQDTPDGTLIKATANFWAEFTNGSSLDQDKRPTSNEVQTEIMKKRGDLVFVSAPKMLDFGDNLKILPKNQTYPIASKDDALVVEDHRGTGEHWSMTATLLKELSSKSGHKLANSLHYKDQKQEYIFTVGNAIPIIEKETLNEQGVDISAEWSGTKNGPFLDVKAGQPRAEKYSGSIKWTLQDVPANNQE</sequence>
<dbReference type="AlphaFoldDB" id="A0A1E5GZY5"/>
<gene>
    <name evidence="3" type="ORF">BCR25_16710</name>
</gene>
<dbReference type="Gene3D" id="2.60.40.740">
    <property type="match status" value="1"/>
</dbReference>
<evidence type="ECO:0000256" key="1">
    <source>
        <dbReference type="SAM" id="MobiDB-lite"/>
    </source>
</evidence>
<dbReference type="RefSeq" id="WP_069662688.1">
    <property type="nucleotide sequence ID" value="NZ_JBHUJJ010000001.1"/>
</dbReference>
<protein>
    <recommendedName>
        <fullName evidence="2">WxL domain-containing protein</fullName>
    </recommendedName>
</protein>
<evidence type="ECO:0000313" key="3">
    <source>
        <dbReference type="EMBL" id="OEG18135.1"/>
    </source>
</evidence>
<keyword evidence="4" id="KW-1185">Reference proteome</keyword>
<feature type="compositionally biased region" description="Polar residues" evidence="1">
    <location>
        <begin position="136"/>
        <end position="153"/>
    </location>
</feature>
<dbReference type="InterPro" id="IPR027994">
    <property type="entry name" value="WxL_dom"/>
</dbReference>
<proteinExistence type="predicted"/>
<dbReference type="EMBL" id="MIJY01000007">
    <property type="protein sequence ID" value="OEG18135.1"/>
    <property type="molecule type" value="Genomic_DNA"/>
</dbReference>
<feature type="domain" description="WxL" evidence="2">
    <location>
        <begin position="802"/>
        <end position="952"/>
    </location>
</feature>